<evidence type="ECO:0000256" key="1">
    <source>
        <dbReference type="ARBA" id="ARBA00022679"/>
    </source>
</evidence>
<evidence type="ECO:0000256" key="4">
    <source>
        <dbReference type="ARBA" id="ARBA00023134"/>
    </source>
</evidence>
<reference evidence="5" key="1">
    <citation type="submission" date="2018-06" db="EMBL/GenBank/DDBJ databases">
        <authorList>
            <person name="Zhirakovskaya E."/>
        </authorList>
    </citation>
    <scope>NUCLEOTIDE SEQUENCE</scope>
</reference>
<evidence type="ECO:0000256" key="3">
    <source>
        <dbReference type="ARBA" id="ARBA00022741"/>
    </source>
</evidence>
<dbReference type="EMBL" id="UOEI01000250">
    <property type="protein sequence ID" value="VAV99074.1"/>
    <property type="molecule type" value="Genomic_DNA"/>
</dbReference>
<dbReference type="AlphaFoldDB" id="A0A3B0RYT5"/>
<evidence type="ECO:0008006" key="6">
    <source>
        <dbReference type="Google" id="ProtNLM"/>
    </source>
</evidence>
<protein>
    <recommendedName>
        <fullName evidence="6">2-phospho-L-lactate guanylyltransferase</fullName>
    </recommendedName>
</protein>
<dbReference type="GO" id="GO:0005525">
    <property type="term" value="F:GTP binding"/>
    <property type="evidence" value="ECO:0007669"/>
    <property type="project" value="UniProtKB-KW"/>
</dbReference>
<sequence length="188" mass="19498">MPSMVAIIPIRSFDGMTRLDSVLTGPQRQRLARLLADRVVSATTAAGLTTMVVTNSSDVWSWAFENGLAVVDDPGTGLSDAAASGVASTEGHPWLVIHADLPLVTPEAIADVAAIAERSTVLAPSSDGGSSAIGGFGRFPFSYGPGSFHRHLSAVPNAVVVPSPELSIDIDTPVHLSAFPELIAEITK</sequence>
<dbReference type="PANTHER" id="PTHR40392">
    <property type="entry name" value="2-PHOSPHO-L-LACTATE GUANYLYLTRANSFERASE"/>
    <property type="match status" value="1"/>
</dbReference>
<dbReference type="PANTHER" id="PTHR40392:SF1">
    <property type="entry name" value="2-PHOSPHO-L-LACTATE GUANYLYLTRANSFERASE"/>
    <property type="match status" value="1"/>
</dbReference>
<dbReference type="Gene3D" id="3.90.550.10">
    <property type="entry name" value="Spore Coat Polysaccharide Biosynthesis Protein SpsA, Chain A"/>
    <property type="match status" value="1"/>
</dbReference>
<keyword evidence="4" id="KW-0342">GTP-binding</keyword>
<dbReference type="SUPFAM" id="SSF53448">
    <property type="entry name" value="Nucleotide-diphospho-sugar transferases"/>
    <property type="match status" value="1"/>
</dbReference>
<evidence type="ECO:0000256" key="2">
    <source>
        <dbReference type="ARBA" id="ARBA00022695"/>
    </source>
</evidence>
<keyword evidence="1" id="KW-0808">Transferase</keyword>
<proteinExistence type="predicted"/>
<keyword evidence="2" id="KW-0548">Nucleotidyltransferase</keyword>
<dbReference type="GO" id="GO:0043814">
    <property type="term" value="F:phospholactate guanylyltransferase activity"/>
    <property type="evidence" value="ECO:0007669"/>
    <property type="project" value="InterPro"/>
</dbReference>
<evidence type="ECO:0000313" key="5">
    <source>
        <dbReference type="EMBL" id="VAV99074.1"/>
    </source>
</evidence>
<dbReference type="NCBIfam" id="TIGR03552">
    <property type="entry name" value="F420_cofC"/>
    <property type="match status" value="1"/>
</dbReference>
<dbReference type="InterPro" id="IPR002835">
    <property type="entry name" value="CofC"/>
</dbReference>
<dbReference type="Pfam" id="PF01983">
    <property type="entry name" value="CofC"/>
    <property type="match status" value="1"/>
</dbReference>
<organism evidence="5">
    <name type="scientific">hydrothermal vent metagenome</name>
    <dbReference type="NCBI Taxonomy" id="652676"/>
    <lineage>
        <taxon>unclassified sequences</taxon>
        <taxon>metagenomes</taxon>
        <taxon>ecological metagenomes</taxon>
    </lineage>
</organism>
<gene>
    <name evidence="5" type="ORF">MNBD_ACTINO01-2234</name>
</gene>
<keyword evidence="3" id="KW-0547">Nucleotide-binding</keyword>
<name>A0A3B0RYT5_9ZZZZ</name>
<dbReference type="InterPro" id="IPR029044">
    <property type="entry name" value="Nucleotide-diphossugar_trans"/>
</dbReference>
<accession>A0A3B0RYT5</accession>